<keyword evidence="2" id="KW-1185">Reference proteome</keyword>
<reference evidence="1 2" key="1">
    <citation type="journal article" date="2019" name="Nat. Ecol. Evol.">
        <title>Megaphylogeny resolves global patterns of mushroom evolution.</title>
        <authorList>
            <person name="Varga T."/>
            <person name="Krizsan K."/>
            <person name="Foldi C."/>
            <person name="Dima B."/>
            <person name="Sanchez-Garcia M."/>
            <person name="Sanchez-Ramirez S."/>
            <person name="Szollosi G.J."/>
            <person name="Szarkandi J.G."/>
            <person name="Papp V."/>
            <person name="Albert L."/>
            <person name="Andreopoulos W."/>
            <person name="Angelini C."/>
            <person name="Antonin V."/>
            <person name="Barry K.W."/>
            <person name="Bougher N.L."/>
            <person name="Buchanan P."/>
            <person name="Buyck B."/>
            <person name="Bense V."/>
            <person name="Catcheside P."/>
            <person name="Chovatia M."/>
            <person name="Cooper J."/>
            <person name="Damon W."/>
            <person name="Desjardin D."/>
            <person name="Finy P."/>
            <person name="Geml J."/>
            <person name="Haridas S."/>
            <person name="Hughes K."/>
            <person name="Justo A."/>
            <person name="Karasinski D."/>
            <person name="Kautmanova I."/>
            <person name="Kiss B."/>
            <person name="Kocsube S."/>
            <person name="Kotiranta H."/>
            <person name="LaButti K.M."/>
            <person name="Lechner B.E."/>
            <person name="Liimatainen K."/>
            <person name="Lipzen A."/>
            <person name="Lukacs Z."/>
            <person name="Mihaltcheva S."/>
            <person name="Morgado L.N."/>
            <person name="Niskanen T."/>
            <person name="Noordeloos M.E."/>
            <person name="Ohm R.A."/>
            <person name="Ortiz-Santana B."/>
            <person name="Ovrebo C."/>
            <person name="Racz N."/>
            <person name="Riley R."/>
            <person name="Savchenko A."/>
            <person name="Shiryaev A."/>
            <person name="Soop K."/>
            <person name="Spirin V."/>
            <person name="Szebenyi C."/>
            <person name="Tomsovsky M."/>
            <person name="Tulloss R.E."/>
            <person name="Uehling J."/>
            <person name="Grigoriev I.V."/>
            <person name="Vagvolgyi C."/>
            <person name="Papp T."/>
            <person name="Martin F.M."/>
            <person name="Miettinen O."/>
            <person name="Hibbett D.S."/>
            <person name="Nagy L.G."/>
        </authorList>
    </citation>
    <scope>NUCLEOTIDE SEQUENCE [LARGE SCALE GENOMIC DNA]</scope>
    <source>
        <strain evidence="1 2">NL-1719</strain>
    </source>
</reference>
<gene>
    <name evidence="1" type="ORF">BDN72DRAFT_906792</name>
</gene>
<organism evidence="1 2">
    <name type="scientific">Pluteus cervinus</name>
    <dbReference type="NCBI Taxonomy" id="181527"/>
    <lineage>
        <taxon>Eukaryota</taxon>
        <taxon>Fungi</taxon>
        <taxon>Dikarya</taxon>
        <taxon>Basidiomycota</taxon>
        <taxon>Agaricomycotina</taxon>
        <taxon>Agaricomycetes</taxon>
        <taxon>Agaricomycetidae</taxon>
        <taxon>Agaricales</taxon>
        <taxon>Pluteineae</taxon>
        <taxon>Pluteaceae</taxon>
        <taxon>Pluteus</taxon>
    </lineage>
</organism>
<proteinExistence type="predicted"/>
<evidence type="ECO:0000313" key="1">
    <source>
        <dbReference type="EMBL" id="TFK58383.1"/>
    </source>
</evidence>
<name>A0ACD2ZXW4_9AGAR</name>
<dbReference type="Proteomes" id="UP000308600">
    <property type="component" value="Unassembled WGS sequence"/>
</dbReference>
<dbReference type="EMBL" id="ML209403">
    <property type="protein sequence ID" value="TFK58383.1"/>
    <property type="molecule type" value="Genomic_DNA"/>
</dbReference>
<sequence>MPTIHRTLVRSYAYPGSPSAAATKVVSKKRKTAAAEDLDDSDTSIRTIRPVPVKSLFRAQNDFEAEKAGAEDEERPTTGNSYPAYRQRTKKGSAYDEMRATAEKRREFLGDSVETDFDEDNESDDYQPSSPTPIARGGKRARRVENKNHLPPDAPAQSSRPTRRIFHQLSPVKASGSTLKNNDLPEISSDDDEELPPVWKICRSALSQETTPPRQAPGFISSATLLPAENTSLTTYGSSPPSLPPNQIAETHPVQCPSESTGSDPIIRLGTPSIRDPNTRLPKVSFYGYSTWGGQDAYRTCVAYDDLVNNVKPEDMACIVKARNFTHYGNYANMPNLDVARFSPDTRHKWITLDNNPQPVIGIIVGGVASCNLMTPVAPPGQPRHLVKSIALALLQVDLQDNVSLWGHLFGVSSFSAPYEPATGLWFQTRRRLPNQTLPSAEPNFKGKGKGGFVRRLPQSLNPNQISASLPFETKIPIYEGRASQGHPFDFTVDDFNNLSSRPYWEGGRKELSEDNIVALGYAVNTWANTNNSAGSGSSPPGSSTHQFVSLNLRFAIVLH</sequence>
<protein>
    <submittedName>
        <fullName evidence="1">Uncharacterized protein</fullName>
    </submittedName>
</protein>
<evidence type="ECO:0000313" key="2">
    <source>
        <dbReference type="Proteomes" id="UP000308600"/>
    </source>
</evidence>
<accession>A0ACD2ZXW4</accession>